<comment type="subcellular location">
    <subcellularLocation>
        <location evidence="1">Endomembrane system</location>
        <topology evidence="1">Multi-pass membrane protein</topology>
    </subcellularLocation>
</comment>
<evidence type="ECO:0000256" key="4">
    <source>
        <dbReference type="ARBA" id="ARBA00022692"/>
    </source>
</evidence>
<evidence type="ECO:0000256" key="7">
    <source>
        <dbReference type="ARBA" id="ARBA00023065"/>
    </source>
</evidence>
<dbReference type="Gene3D" id="1.20.1420.30">
    <property type="entry name" value="NCX, central ion-binding region"/>
    <property type="match status" value="1"/>
</dbReference>
<evidence type="ECO:0000256" key="2">
    <source>
        <dbReference type="ARBA" id="ARBA00022448"/>
    </source>
</evidence>
<dbReference type="GO" id="GO:0012505">
    <property type="term" value="C:endomembrane system"/>
    <property type="evidence" value="ECO:0007669"/>
    <property type="project" value="UniProtKB-SubCell"/>
</dbReference>
<feature type="transmembrane region" description="Helical" evidence="9">
    <location>
        <begin position="328"/>
        <end position="347"/>
    </location>
</feature>
<dbReference type="EMBL" id="CP022657">
    <property type="protein sequence ID" value="ASS74846.1"/>
    <property type="molecule type" value="Genomic_DNA"/>
</dbReference>
<comment type="function">
    <text evidence="9">Ca(+)/H(+) antiporter that extrudes calcium in exchange for external protons.</text>
</comment>
<dbReference type="InterPro" id="IPR004798">
    <property type="entry name" value="CAX-like"/>
</dbReference>
<sequence length="348" mass="37319">MQRLMMILLVITVPLSVIGKYMHWSELALFAIACAAIIPLAGIMGRATESIAIHSGPKIGGLLNATFGNAVELIIAFFALREGLIGVVQASITGSIIGNLLLVSGLSMLVGGIRHPQQKFNRIIAGTNAAMMLLGVVIALVIPAIFSLSHPDRIDIKLSIGVSIVVMVLYLLGLFFSLYTHRNLFNYTEDMHPEEAEWSVGKAIGVLALATVAVAFESELLVHTIDAVSQQLGWSEVFIGVIIVAIIGNAAEHSSAVLMAWRNKMDLALEIAVGSSLQIAMFVTPVLVFLSLLLGNPMSLVFTWPELAAMVLSVFLINFLAQDGESNWLEGAMALGAYVIIGIGFYFL</sequence>
<evidence type="ECO:0000256" key="9">
    <source>
        <dbReference type="RuleBase" id="RU365028"/>
    </source>
</evidence>
<evidence type="ECO:0000259" key="10">
    <source>
        <dbReference type="Pfam" id="PF01699"/>
    </source>
</evidence>
<accession>A0A223D0I5</accession>
<evidence type="ECO:0000256" key="8">
    <source>
        <dbReference type="ARBA" id="ARBA00023136"/>
    </source>
</evidence>
<keyword evidence="6 9" id="KW-1133">Transmembrane helix</keyword>
<evidence type="ECO:0000313" key="11">
    <source>
        <dbReference type="EMBL" id="ASS74846.1"/>
    </source>
</evidence>
<keyword evidence="5 9" id="KW-0106">Calcium</keyword>
<dbReference type="KEGG" id="tab:CIG75_07545"/>
<dbReference type="Pfam" id="PF01699">
    <property type="entry name" value="Na_Ca_ex"/>
    <property type="match status" value="2"/>
</dbReference>
<feature type="transmembrane region" description="Helical" evidence="9">
    <location>
        <begin position="92"/>
        <end position="111"/>
    </location>
</feature>
<dbReference type="OrthoDB" id="9776105at2"/>
<keyword evidence="7 9" id="KW-0406">Ion transport</keyword>
<gene>
    <name evidence="11" type="primary">cax</name>
    <name evidence="11" type="ORF">CIG75_07545</name>
</gene>
<feature type="transmembrane region" description="Helical" evidence="9">
    <location>
        <begin position="301"/>
        <end position="321"/>
    </location>
</feature>
<organism evidence="11 12">
    <name type="scientific">Tumebacillus algifaecis</name>
    <dbReference type="NCBI Taxonomy" id="1214604"/>
    <lineage>
        <taxon>Bacteria</taxon>
        <taxon>Bacillati</taxon>
        <taxon>Bacillota</taxon>
        <taxon>Bacilli</taxon>
        <taxon>Bacillales</taxon>
        <taxon>Alicyclobacillaceae</taxon>
        <taxon>Tumebacillus</taxon>
    </lineage>
</organism>
<dbReference type="AlphaFoldDB" id="A0A223D0I5"/>
<keyword evidence="12" id="KW-1185">Reference proteome</keyword>
<proteinExistence type="inferred from homology"/>
<protein>
    <recommendedName>
        <fullName evidence="9">Ca(2+)/H(+) antiporter</fullName>
    </recommendedName>
</protein>
<feature type="transmembrane region" description="Helical" evidence="9">
    <location>
        <begin position="29"/>
        <end position="47"/>
    </location>
</feature>
<comment type="caution">
    <text evidence="9">Lacks conserved residue(s) required for the propagation of feature annotation.</text>
</comment>
<dbReference type="RefSeq" id="WP_094236096.1">
    <property type="nucleotide sequence ID" value="NZ_CP022657.1"/>
</dbReference>
<reference evidence="11 12" key="1">
    <citation type="journal article" date="2015" name="Int. J. Syst. Evol. Microbiol.">
        <title>Tumebacillus algifaecis sp. nov., isolated from decomposing algal scum.</title>
        <authorList>
            <person name="Wu Y.F."/>
            <person name="Zhang B."/>
            <person name="Xing P."/>
            <person name="Wu Q.L."/>
            <person name="Liu S.J."/>
        </authorList>
    </citation>
    <scope>NUCLEOTIDE SEQUENCE [LARGE SCALE GENOMIC DNA]</scope>
    <source>
        <strain evidence="11 12">THMBR28</strain>
    </source>
</reference>
<evidence type="ECO:0000256" key="6">
    <source>
        <dbReference type="ARBA" id="ARBA00022989"/>
    </source>
</evidence>
<dbReference type="GO" id="GO:0006874">
    <property type="term" value="P:intracellular calcium ion homeostasis"/>
    <property type="evidence" value="ECO:0007669"/>
    <property type="project" value="TreeGrafter"/>
</dbReference>
<dbReference type="GO" id="GO:0016020">
    <property type="term" value="C:membrane"/>
    <property type="evidence" value="ECO:0007669"/>
    <property type="project" value="InterPro"/>
</dbReference>
<feature type="domain" description="Sodium/calcium exchanger membrane region" evidence="10">
    <location>
        <begin position="203"/>
        <end position="341"/>
    </location>
</feature>
<evidence type="ECO:0000313" key="12">
    <source>
        <dbReference type="Proteomes" id="UP000214688"/>
    </source>
</evidence>
<dbReference type="InterPro" id="IPR004837">
    <property type="entry name" value="NaCa_Exmemb"/>
</dbReference>
<feature type="domain" description="Sodium/calcium exchanger membrane region" evidence="10">
    <location>
        <begin position="27"/>
        <end position="178"/>
    </location>
</feature>
<dbReference type="GO" id="GO:0015369">
    <property type="term" value="F:calcium:proton antiporter activity"/>
    <property type="evidence" value="ECO:0007669"/>
    <property type="project" value="UniProtKB-UniRule"/>
</dbReference>
<feature type="transmembrane region" description="Helical" evidence="9">
    <location>
        <begin position="273"/>
        <end position="295"/>
    </location>
</feature>
<dbReference type="Proteomes" id="UP000214688">
    <property type="component" value="Chromosome"/>
</dbReference>
<dbReference type="NCBIfam" id="TIGR00846">
    <property type="entry name" value="caca2"/>
    <property type="match status" value="1"/>
</dbReference>
<dbReference type="PANTHER" id="PTHR31503:SF22">
    <property type="entry name" value="VACUOLAR CALCIUM ION TRANSPORTER"/>
    <property type="match status" value="1"/>
</dbReference>
<feature type="transmembrane region" description="Helical" evidence="9">
    <location>
        <begin position="158"/>
        <end position="179"/>
    </location>
</feature>
<feature type="transmembrane region" description="Helical" evidence="9">
    <location>
        <begin position="59"/>
        <end position="80"/>
    </location>
</feature>
<evidence type="ECO:0000256" key="5">
    <source>
        <dbReference type="ARBA" id="ARBA00022837"/>
    </source>
</evidence>
<keyword evidence="4 9" id="KW-0812">Transmembrane</keyword>
<evidence type="ECO:0000256" key="3">
    <source>
        <dbReference type="ARBA" id="ARBA00022568"/>
    </source>
</evidence>
<keyword evidence="8 9" id="KW-0472">Membrane</keyword>
<feature type="transmembrane region" description="Helical" evidence="9">
    <location>
        <begin position="123"/>
        <end position="146"/>
    </location>
</feature>
<name>A0A223D0I5_9BACL</name>
<dbReference type="InterPro" id="IPR044880">
    <property type="entry name" value="NCX_ion-bd_dom_sf"/>
</dbReference>
<keyword evidence="9" id="KW-0050">Antiport</keyword>
<keyword evidence="3 9" id="KW-0109">Calcium transport</keyword>
<dbReference type="InterPro" id="IPR004713">
    <property type="entry name" value="CaH_exchang"/>
</dbReference>
<comment type="similarity">
    <text evidence="9">Belongs to the Ca(2+):cation antiporter (CaCA) (TC 2.A.19) family.</text>
</comment>
<dbReference type="PANTHER" id="PTHR31503">
    <property type="entry name" value="VACUOLAR CALCIUM ION TRANSPORTER"/>
    <property type="match status" value="1"/>
</dbReference>
<feature type="transmembrane region" description="Helical" evidence="9">
    <location>
        <begin position="200"/>
        <end position="217"/>
    </location>
</feature>
<keyword evidence="2 9" id="KW-0813">Transport</keyword>
<dbReference type="NCBIfam" id="TIGR00378">
    <property type="entry name" value="cax"/>
    <property type="match status" value="1"/>
</dbReference>
<feature type="transmembrane region" description="Helical" evidence="9">
    <location>
        <begin position="237"/>
        <end position="261"/>
    </location>
</feature>
<evidence type="ECO:0000256" key="1">
    <source>
        <dbReference type="ARBA" id="ARBA00004127"/>
    </source>
</evidence>